<keyword evidence="1" id="KW-0732">Signal</keyword>
<protein>
    <submittedName>
        <fullName evidence="2">Uncharacterized protein</fullName>
    </submittedName>
</protein>
<keyword evidence="3" id="KW-1185">Reference proteome</keyword>
<feature type="chain" id="PRO_5040476810" evidence="1">
    <location>
        <begin position="30"/>
        <end position="149"/>
    </location>
</feature>
<proteinExistence type="predicted"/>
<dbReference type="Proteomes" id="UP000886653">
    <property type="component" value="Unassembled WGS sequence"/>
</dbReference>
<evidence type="ECO:0000313" key="3">
    <source>
        <dbReference type="Proteomes" id="UP000886653"/>
    </source>
</evidence>
<evidence type="ECO:0000313" key="2">
    <source>
        <dbReference type="EMBL" id="KAG0143941.1"/>
    </source>
</evidence>
<evidence type="ECO:0000256" key="1">
    <source>
        <dbReference type="SAM" id="SignalP"/>
    </source>
</evidence>
<organism evidence="2 3">
    <name type="scientific">Cronartium quercuum f. sp. fusiforme G11</name>
    <dbReference type="NCBI Taxonomy" id="708437"/>
    <lineage>
        <taxon>Eukaryota</taxon>
        <taxon>Fungi</taxon>
        <taxon>Dikarya</taxon>
        <taxon>Basidiomycota</taxon>
        <taxon>Pucciniomycotina</taxon>
        <taxon>Pucciniomycetes</taxon>
        <taxon>Pucciniales</taxon>
        <taxon>Coleosporiaceae</taxon>
        <taxon>Cronartium</taxon>
    </lineage>
</organism>
<sequence length="149" mass="15788">MSFSKVFVLKAILQIPLLLLLCTSLRVSGSKHLPHDPSPHFIQHYNISKRSNVSQTAGELSWGAANLLFDSGAGAGINWHEGFIGGGFNAGSTKHGTPNIGGGWSINETSITWGIGMTWEGTTLSIAINGVKGGKLQVTINNKHVEIPA</sequence>
<comment type="caution">
    <text evidence="2">The sequence shown here is derived from an EMBL/GenBank/DDBJ whole genome shotgun (WGS) entry which is preliminary data.</text>
</comment>
<accession>A0A9P6NHZ1</accession>
<dbReference type="AlphaFoldDB" id="A0A9P6NHZ1"/>
<feature type="signal peptide" evidence="1">
    <location>
        <begin position="1"/>
        <end position="29"/>
    </location>
</feature>
<dbReference type="OrthoDB" id="5201530at2759"/>
<gene>
    <name evidence="2" type="ORF">CROQUDRAFT_660562</name>
</gene>
<reference evidence="2" key="1">
    <citation type="submission" date="2013-11" db="EMBL/GenBank/DDBJ databases">
        <title>Genome sequence of the fusiform rust pathogen reveals effectors for host alternation and coevolution with pine.</title>
        <authorList>
            <consortium name="DOE Joint Genome Institute"/>
            <person name="Smith K."/>
            <person name="Pendleton A."/>
            <person name="Kubisiak T."/>
            <person name="Anderson C."/>
            <person name="Salamov A."/>
            <person name="Aerts A."/>
            <person name="Riley R."/>
            <person name="Clum A."/>
            <person name="Lindquist E."/>
            <person name="Ence D."/>
            <person name="Campbell M."/>
            <person name="Kronenberg Z."/>
            <person name="Feau N."/>
            <person name="Dhillon B."/>
            <person name="Hamelin R."/>
            <person name="Burleigh J."/>
            <person name="Smith J."/>
            <person name="Yandell M."/>
            <person name="Nelson C."/>
            <person name="Grigoriev I."/>
            <person name="Davis J."/>
        </authorList>
    </citation>
    <scope>NUCLEOTIDE SEQUENCE</scope>
    <source>
        <strain evidence="2">G11</strain>
    </source>
</reference>
<dbReference type="EMBL" id="MU167306">
    <property type="protein sequence ID" value="KAG0143941.1"/>
    <property type="molecule type" value="Genomic_DNA"/>
</dbReference>
<name>A0A9P6NHZ1_9BASI</name>